<evidence type="ECO:0000259" key="4">
    <source>
        <dbReference type="Pfam" id="PF01593"/>
    </source>
</evidence>
<dbReference type="InterPro" id="IPR036188">
    <property type="entry name" value="FAD/NAD-bd_sf"/>
</dbReference>
<dbReference type="eggNOG" id="COG1232">
    <property type="taxonomic scope" value="Bacteria"/>
</dbReference>
<gene>
    <name evidence="5" type="ordered locus">Acid345_1544</name>
</gene>
<evidence type="ECO:0000313" key="6">
    <source>
        <dbReference type="Proteomes" id="UP000002432"/>
    </source>
</evidence>
<dbReference type="PANTHER" id="PTHR42923">
    <property type="entry name" value="PROTOPORPHYRINOGEN OXIDASE"/>
    <property type="match status" value="1"/>
</dbReference>
<sequence length="504" mass="55658">MSTNRRDFIRFVVAGAVAAGCPIPLRAVPAEAKTEVDGEHNEICHQVRDGHAFAKPASSAKYDVVIVGGGVSGMTAAYLLRDKNFLLLEKEPHWGGNSYMEEYNGVGYATGGAFLELGERASEFSKSLGLEQLPIENWDGMILNGKFVADCWGDGIDKIPYSASVRESFKKWREEILKIDVLSRAAELDALPLTHFTKGYPQELTEWWDNYGPSNWGAKSAETSALIVLYEMQQIAGKTRKDRRCTLPGGIGALNRRLSEVLTEKHKEHMQLSATTVAVAQKKDGVDVTYIVNGEPKTVSAKAVIMATPKFITARLVESMPAAQKAAIAKMHYVPYCVVNLMYDKPVFNSGYDTWCPGNRFTDFIVADWTVRNQPGYKQKYNIITCYTPLEEEERVLLLTEDGAKSVAEDVLRDFKKLLPETNADPLEVHIYRRGHPMYKSLPGNFTKVQPQVRIPMERIAFANTDSEGPVSATGEGIKAAHRAVNEVNKMLAGISAKSASANG</sequence>
<feature type="binding site" evidence="3">
    <location>
        <position position="72"/>
    </location>
    <ligand>
        <name>FAD</name>
        <dbReference type="ChEBI" id="CHEBI:57692"/>
    </ligand>
</feature>
<dbReference type="PRINTS" id="PR00757">
    <property type="entry name" value="AMINEOXDASEF"/>
</dbReference>
<dbReference type="PROSITE" id="PS51257">
    <property type="entry name" value="PROKAR_LIPOPROTEIN"/>
    <property type="match status" value="1"/>
</dbReference>
<dbReference type="SUPFAM" id="SSF51905">
    <property type="entry name" value="FAD/NAD(P)-binding domain"/>
    <property type="match status" value="1"/>
</dbReference>
<organism evidence="5 6">
    <name type="scientific">Koribacter versatilis (strain Ellin345)</name>
    <dbReference type="NCBI Taxonomy" id="204669"/>
    <lineage>
        <taxon>Bacteria</taxon>
        <taxon>Pseudomonadati</taxon>
        <taxon>Acidobacteriota</taxon>
        <taxon>Terriglobia</taxon>
        <taxon>Terriglobales</taxon>
        <taxon>Candidatus Korobacteraceae</taxon>
        <taxon>Candidatus Korobacter</taxon>
    </lineage>
</organism>
<dbReference type="InterPro" id="IPR006311">
    <property type="entry name" value="TAT_signal"/>
</dbReference>
<feature type="domain" description="Amine oxidase" evidence="4">
    <location>
        <begin position="71"/>
        <end position="488"/>
    </location>
</feature>
<evidence type="ECO:0000256" key="1">
    <source>
        <dbReference type="ARBA" id="ARBA00001974"/>
    </source>
</evidence>
<evidence type="ECO:0000256" key="2">
    <source>
        <dbReference type="ARBA" id="ARBA00023002"/>
    </source>
</evidence>
<name>Q1IRF4_KORVE</name>
<dbReference type="RefSeq" id="WP_011522348.1">
    <property type="nucleotide sequence ID" value="NC_008009.1"/>
</dbReference>
<dbReference type="HOGENOM" id="CLU_020971_0_0_0"/>
<dbReference type="EMBL" id="CP000360">
    <property type="protein sequence ID" value="ABF40546.1"/>
    <property type="molecule type" value="Genomic_DNA"/>
</dbReference>
<keyword evidence="2" id="KW-0560">Oxidoreductase</keyword>
<dbReference type="Proteomes" id="UP000002432">
    <property type="component" value="Chromosome"/>
</dbReference>
<dbReference type="InterPro" id="IPR002937">
    <property type="entry name" value="Amino_oxidase"/>
</dbReference>
<dbReference type="Gene3D" id="3.50.50.60">
    <property type="entry name" value="FAD/NAD(P)-binding domain"/>
    <property type="match status" value="1"/>
</dbReference>
<evidence type="ECO:0000256" key="3">
    <source>
        <dbReference type="PIRSR" id="PIRSR601613-1"/>
    </source>
</evidence>
<dbReference type="STRING" id="204669.Acid345_1544"/>
<dbReference type="GO" id="GO:0016491">
    <property type="term" value="F:oxidoreductase activity"/>
    <property type="evidence" value="ECO:0007669"/>
    <property type="project" value="UniProtKB-KW"/>
</dbReference>
<accession>Q1IRF4</accession>
<dbReference type="PROSITE" id="PS51318">
    <property type="entry name" value="TAT"/>
    <property type="match status" value="1"/>
</dbReference>
<proteinExistence type="predicted"/>
<dbReference type="InterPro" id="IPR050464">
    <property type="entry name" value="Zeta_carotene_desat/Oxidored"/>
</dbReference>
<comment type="cofactor">
    <cofactor evidence="1">
        <name>FAD</name>
        <dbReference type="ChEBI" id="CHEBI:57692"/>
    </cofactor>
</comment>
<reference evidence="5 6" key="1">
    <citation type="journal article" date="2009" name="Appl. Environ. Microbiol.">
        <title>Three genomes from the phylum Acidobacteria provide insight into the lifestyles of these microorganisms in soils.</title>
        <authorList>
            <person name="Ward N.L."/>
            <person name="Challacombe J.F."/>
            <person name="Janssen P.H."/>
            <person name="Henrissat B."/>
            <person name="Coutinho P.M."/>
            <person name="Wu M."/>
            <person name="Xie G."/>
            <person name="Haft D.H."/>
            <person name="Sait M."/>
            <person name="Badger J."/>
            <person name="Barabote R.D."/>
            <person name="Bradley B."/>
            <person name="Brettin T.S."/>
            <person name="Brinkac L.M."/>
            <person name="Bruce D."/>
            <person name="Creasy T."/>
            <person name="Daugherty S.C."/>
            <person name="Davidsen T.M."/>
            <person name="DeBoy R.T."/>
            <person name="Detter J.C."/>
            <person name="Dodson R.J."/>
            <person name="Durkin A.S."/>
            <person name="Ganapathy A."/>
            <person name="Gwinn-Giglio M."/>
            <person name="Han C.S."/>
            <person name="Khouri H."/>
            <person name="Kiss H."/>
            <person name="Kothari S.P."/>
            <person name="Madupu R."/>
            <person name="Nelson K.E."/>
            <person name="Nelson W.C."/>
            <person name="Paulsen I."/>
            <person name="Penn K."/>
            <person name="Ren Q."/>
            <person name="Rosovitz M.J."/>
            <person name="Selengut J.D."/>
            <person name="Shrivastava S."/>
            <person name="Sullivan S.A."/>
            <person name="Tapia R."/>
            <person name="Thompson L.S."/>
            <person name="Watkins K.L."/>
            <person name="Yang Q."/>
            <person name="Yu C."/>
            <person name="Zafar N."/>
            <person name="Zhou L."/>
            <person name="Kuske C.R."/>
        </authorList>
    </citation>
    <scope>NUCLEOTIDE SEQUENCE [LARGE SCALE GENOMIC DNA]</scope>
    <source>
        <strain evidence="5 6">Ellin345</strain>
    </source>
</reference>
<dbReference type="KEGG" id="aba:Acid345_1544"/>
<dbReference type="Pfam" id="PF01593">
    <property type="entry name" value="Amino_oxidase"/>
    <property type="match status" value="1"/>
</dbReference>
<keyword evidence="6" id="KW-1185">Reference proteome</keyword>
<dbReference type="AlphaFoldDB" id="Q1IRF4"/>
<dbReference type="EnsemblBacteria" id="ABF40546">
    <property type="protein sequence ID" value="ABF40546"/>
    <property type="gene ID" value="Acid345_1544"/>
</dbReference>
<dbReference type="InterPro" id="IPR001613">
    <property type="entry name" value="Flavin_amine_oxidase"/>
</dbReference>
<protein>
    <submittedName>
        <fullName evidence="5">Amine oxidase</fullName>
    </submittedName>
</protein>
<evidence type="ECO:0000313" key="5">
    <source>
        <dbReference type="EMBL" id="ABF40546.1"/>
    </source>
</evidence>